<name>A0A6N8EEI2_9GAMM</name>
<dbReference type="Proteomes" id="UP000434044">
    <property type="component" value="Unassembled WGS sequence"/>
</dbReference>
<keyword evidence="1" id="KW-0175">Coiled coil</keyword>
<sequence>MNRVIVTGCPGSGWKMILPMLHSLLPEPVEPRSIEHFASEVDQPSDALFLLFYTQARRALSHALSHGLEPQAFLADWQTANRRLLAFQRRQRRRALLIDAERACAHPETLLEACQRFELIGELSPDILPKLTACQPSPPAPIEDWLAEQFLVRELDVQRLEHELEASGLALAPLATTETPDPEAIWSLYRDYREQLIQLTQTRDEQAKLVAERQTQIEALKAEKNNLSEENELLLLQLHQVQEELETTFLNSQALTQERDEQTKLAAERQKQIEGLSTEKAVLTKAETALTAARNEQAKLAAERQTQIEALKAEKTDLSEENELLLLQLHQVQEELESFFLQNQALVPELEANRLAREQLSKTLIALAGTRDAHIEQLAQADEHLRQREQAFEAERRVNRLAREQLAALIARLGETAEALHSRISHLEAQLTETREQLSVDHRPQQRPSGRFVIAIKPPLRPVSRKQYKHDRRLLTASTLFDAAWYARTYLADLPGLDPVDHYLTIGVYHGYHPSPAFDTHHYLRVNPDVVESGFNPLVHYLRFGQAEGRDSKPVED</sequence>
<protein>
    <submittedName>
        <fullName evidence="2">Uncharacterized protein</fullName>
    </submittedName>
</protein>
<evidence type="ECO:0000313" key="3">
    <source>
        <dbReference type="Proteomes" id="UP000434044"/>
    </source>
</evidence>
<feature type="coiled-coil region" evidence="1">
    <location>
        <begin position="283"/>
        <end position="335"/>
    </location>
</feature>
<keyword evidence="3" id="KW-1185">Reference proteome</keyword>
<organism evidence="2 3">
    <name type="scientific">Allochromatium palmeri</name>
    <dbReference type="NCBI Taxonomy" id="231048"/>
    <lineage>
        <taxon>Bacteria</taxon>
        <taxon>Pseudomonadati</taxon>
        <taxon>Pseudomonadota</taxon>
        <taxon>Gammaproteobacteria</taxon>
        <taxon>Chromatiales</taxon>
        <taxon>Chromatiaceae</taxon>
        <taxon>Allochromatium</taxon>
    </lineage>
</organism>
<dbReference type="RefSeq" id="WP_155451247.1">
    <property type="nucleotide sequence ID" value="NZ_WNKT01000049.1"/>
</dbReference>
<proteinExistence type="predicted"/>
<dbReference type="AlphaFoldDB" id="A0A6N8EEI2"/>
<reference evidence="2 3" key="1">
    <citation type="submission" date="2019-11" db="EMBL/GenBank/DDBJ databases">
        <title>Whole-genome sequence of the anaerobic purple sulfur bacterium Allochromatium palmeri DSM 15591.</title>
        <authorList>
            <person name="Kyndt J.A."/>
            <person name="Meyer T.E."/>
        </authorList>
    </citation>
    <scope>NUCLEOTIDE SEQUENCE [LARGE SCALE GENOMIC DNA]</scope>
    <source>
        <strain evidence="2 3">DSM 15591</strain>
    </source>
</reference>
<dbReference type="OrthoDB" id="7068720at2"/>
<evidence type="ECO:0000313" key="2">
    <source>
        <dbReference type="EMBL" id="MTW22682.1"/>
    </source>
</evidence>
<feature type="coiled-coil region" evidence="1">
    <location>
        <begin position="210"/>
        <end position="244"/>
    </location>
</feature>
<feature type="coiled-coil region" evidence="1">
    <location>
        <begin position="410"/>
        <end position="437"/>
    </location>
</feature>
<dbReference type="EMBL" id="WNKT01000049">
    <property type="protein sequence ID" value="MTW22682.1"/>
    <property type="molecule type" value="Genomic_DNA"/>
</dbReference>
<accession>A0A6N8EEI2</accession>
<comment type="caution">
    <text evidence="2">The sequence shown here is derived from an EMBL/GenBank/DDBJ whole genome shotgun (WGS) entry which is preliminary data.</text>
</comment>
<gene>
    <name evidence="2" type="ORF">GJ668_16570</name>
</gene>
<evidence type="ECO:0000256" key="1">
    <source>
        <dbReference type="SAM" id="Coils"/>
    </source>
</evidence>